<sequence>MARSMRLFSILFVVLFLLTATGMGPKVAEARTCESQSHRFKGICVRKSNCAAVCQTEGFHGGHCRGFRRRCFCTKHCA</sequence>
<dbReference type="FunCoup" id="A0A1U7ZQ27">
    <property type="interactions" value="1179"/>
</dbReference>
<accession>A0A1U7ZQ27</accession>
<evidence type="ECO:0000256" key="1">
    <source>
        <dbReference type="ARBA" id="ARBA00022729"/>
    </source>
</evidence>
<dbReference type="AlphaFoldDB" id="A0A1U7ZQ27"/>
<feature type="chain" id="PRO_5010525751" evidence="3">
    <location>
        <begin position="31"/>
        <end position="78"/>
    </location>
</feature>
<evidence type="ECO:0000256" key="2">
    <source>
        <dbReference type="ARBA" id="ARBA00023157"/>
    </source>
</evidence>
<dbReference type="InParanoid" id="A0A1U7ZQ27"/>
<dbReference type="GO" id="GO:0006952">
    <property type="term" value="P:defense response"/>
    <property type="evidence" value="ECO:0000318"/>
    <property type="project" value="GO_Central"/>
</dbReference>
<organism evidence="5 6">
    <name type="scientific">Nelumbo nucifera</name>
    <name type="common">Sacred lotus</name>
    <dbReference type="NCBI Taxonomy" id="4432"/>
    <lineage>
        <taxon>Eukaryota</taxon>
        <taxon>Viridiplantae</taxon>
        <taxon>Streptophyta</taxon>
        <taxon>Embryophyta</taxon>
        <taxon>Tracheophyta</taxon>
        <taxon>Spermatophyta</taxon>
        <taxon>Magnoliopsida</taxon>
        <taxon>Proteales</taxon>
        <taxon>Nelumbonaceae</taxon>
        <taxon>Nelumbo</taxon>
    </lineage>
</organism>
<keyword evidence="2" id="KW-1015">Disulfide bond</keyword>
<proteinExistence type="predicted"/>
<dbReference type="Pfam" id="PF00304">
    <property type="entry name" value="Gamma-thionin"/>
    <property type="match status" value="1"/>
</dbReference>
<dbReference type="Gene3D" id="3.30.30.10">
    <property type="entry name" value="Knottin, scorpion toxin-like"/>
    <property type="match status" value="1"/>
</dbReference>
<dbReference type="InterPro" id="IPR008176">
    <property type="entry name" value="Defensin_plant"/>
</dbReference>
<evidence type="ECO:0000313" key="5">
    <source>
        <dbReference type="Proteomes" id="UP000189703"/>
    </source>
</evidence>
<dbReference type="OMA" id="NANCKAI"/>
<dbReference type="GeneID" id="104592925"/>
<reference evidence="6" key="1">
    <citation type="submission" date="2025-08" db="UniProtKB">
        <authorList>
            <consortium name="RefSeq"/>
        </authorList>
    </citation>
    <scope>IDENTIFICATION</scope>
</reference>
<dbReference type="PRINTS" id="PR00288">
    <property type="entry name" value="PUROTHIONIN"/>
</dbReference>
<keyword evidence="5" id="KW-1185">Reference proteome</keyword>
<dbReference type="InterPro" id="IPR036574">
    <property type="entry name" value="Scorpion_toxin-like_sf"/>
</dbReference>
<evidence type="ECO:0000313" key="6">
    <source>
        <dbReference type="RefSeq" id="XP_010250779.1"/>
    </source>
</evidence>
<gene>
    <name evidence="6" type="primary">LOC104592925</name>
</gene>
<dbReference type="KEGG" id="nnu:104592925"/>
<dbReference type="InterPro" id="IPR003614">
    <property type="entry name" value="Knottins"/>
</dbReference>
<dbReference type="eggNOG" id="ENOG502S7HM">
    <property type="taxonomic scope" value="Eukaryota"/>
</dbReference>
<dbReference type="SMART" id="SM00505">
    <property type="entry name" value="Knot1"/>
    <property type="match status" value="1"/>
</dbReference>
<evidence type="ECO:0000259" key="4">
    <source>
        <dbReference type="SMART" id="SM00505"/>
    </source>
</evidence>
<dbReference type="PANTHER" id="PTHR33147:SF129">
    <property type="entry name" value="DEFENSIN-LIKE PROTEIN 2-RELATED"/>
    <property type="match status" value="1"/>
</dbReference>
<dbReference type="PANTHER" id="PTHR33147">
    <property type="entry name" value="DEFENSIN-LIKE PROTEIN 1"/>
    <property type="match status" value="1"/>
</dbReference>
<dbReference type="PROSITE" id="PS00940">
    <property type="entry name" value="GAMMA_THIONIN"/>
    <property type="match status" value="1"/>
</dbReference>
<feature type="signal peptide" evidence="3">
    <location>
        <begin position="1"/>
        <end position="30"/>
    </location>
</feature>
<name>A0A1U7ZQ27_NELNU</name>
<dbReference type="CDD" id="cd00107">
    <property type="entry name" value="Knot1"/>
    <property type="match status" value="1"/>
</dbReference>
<keyword evidence="1 3" id="KW-0732">Signal</keyword>
<dbReference type="RefSeq" id="XP_010250779.1">
    <property type="nucleotide sequence ID" value="XM_010252477.2"/>
</dbReference>
<feature type="domain" description="Knottins-like" evidence="4">
    <location>
        <begin position="32"/>
        <end position="77"/>
    </location>
</feature>
<protein>
    <submittedName>
        <fullName evidence="6">Defensin Ec-AMP-D2-like</fullName>
    </submittedName>
</protein>
<dbReference type="SUPFAM" id="SSF57095">
    <property type="entry name" value="Scorpion toxin-like"/>
    <property type="match status" value="1"/>
</dbReference>
<dbReference type="OrthoDB" id="683455at2759"/>
<dbReference type="Proteomes" id="UP000189703">
    <property type="component" value="Unplaced"/>
</dbReference>
<evidence type="ECO:0000256" key="3">
    <source>
        <dbReference type="SAM" id="SignalP"/>
    </source>
</evidence>